<evidence type="ECO:0000259" key="3">
    <source>
        <dbReference type="Pfam" id="PF20232"/>
    </source>
</evidence>
<feature type="region of interest" description="Disordered" evidence="1">
    <location>
        <begin position="271"/>
        <end position="291"/>
    </location>
</feature>
<dbReference type="eggNOG" id="COG3456">
    <property type="taxonomic scope" value="Bacteria"/>
</dbReference>
<organism evidence="4 5">
    <name type="scientific">Azotobacter vinelandii (strain DJ / ATCC BAA-1303)</name>
    <dbReference type="NCBI Taxonomy" id="322710"/>
    <lineage>
        <taxon>Bacteria</taxon>
        <taxon>Pseudomonadati</taxon>
        <taxon>Pseudomonadota</taxon>
        <taxon>Gammaproteobacteria</taxon>
        <taxon>Pseudomonadales</taxon>
        <taxon>Pseudomonadaceae</taxon>
        <taxon>Azotobacter</taxon>
    </lineage>
</organism>
<dbReference type="InterPro" id="IPR008984">
    <property type="entry name" value="SMAD_FHA_dom_sf"/>
</dbReference>
<dbReference type="OrthoDB" id="273564at2"/>
<dbReference type="Pfam" id="PF00498">
    <property type="entry name" value="FHA"/>
    <property type="match status" value="1"/>
</dbReference>
<dbReference type="EnsemblBacteria" id="ACO78852">
    <property type="protein sequence ID" value="ACO78852"/>
    <property type="gene ID" value="Avin_26770"/>
</dbReference>
<dbReference type="EMBL" id="CP001157">
    <property type="protein sequence ID" value="ACO78852.1"/>
    <property type="molecule type" value="Genomic_DNA"/>
</dbReference>
<keyword evidence="5" id="KW-1185">Reference proteome</keyword>
<dbReference type="HOGENOM" id="CLU_023667_1_0_6"/>
<gene>
    <name evidence="4" type="ordered locus">Avin_26770</name>
</gene>
<sequence>MRLTVLEYGGEAPSPPLSMLFSAPGGTIGRGADNHLVLPDDTRQISRLQAVLQVGEAGAQLKNLSPVCPIEINEKPLAQQEEHPLCAGDIVRIGAYLLRAETAAPAQPALAPPPAEPMAAFAEAETALSPPGADSPPGAPMSETPAPREPAGDTSAAPSPPERAALAEEAPASGMDAAPAGRADGEAAPAGQPEAQPERDEVPASAAVPEAFWENLIAEFARHPAPESLSPADEIQAPLASGQAETTVATEDTLAALNRIPVDPLALFDATPGEDPDALFDDSPSALAGPPAIPLDIRPTGPVVAPQANRVAELNGHFQAPRVGPRREGPPATGAGPSARPDDPPGGAPTGGDPAAHGKAKTTKDAAGAFREGAGLEASYALGDEQLHCAGRLLASLLGGTMALLSSRTIIKREVKADLTLILERENNPLKLLPDANTVLKQMFGPPFPGFMAPEQAVDDAFHDLQAHQIGMLAGMRAALRQLLHKVSPALVEQQLGAPDWRERLLPGGRDSRAWAHYRNLHQAMLTALEEDFHTVFGQAFLAAYDAEVELYRQQCRRTACHRNA</sequence>
<reference evidence="4 5" key="1">
    <citation type="journal article" date="2009" name="J. Bacteriol.">
        <title>Genome sequence of Azotobacter vinelandii, an obligate aerobe specialized to support diverse anaerobic metabolic processes.</title>
        <authorList>
            <person name="Setubal J.C."/>
            <person name="dos Santos P."/>
            <person name="Goldman B.S."/>
            <person name="Ertesvag H."/>
            <person name="Espin G."/>
            <person name="Rubio L.M."/>
            <person name="Valla S."/>
            <person name="Almeida N.F."/>
            <person name="Balasubramanian D."/>
            <person name="Cromes L."/>
            <person name="Curatti L."/>
            <person name="Du Z."/>
            <person name="Godsy E."/>
            <person name="Goodner B."/>
            <person name="Hellner-Burris K."/>
            <person name="Hernandez J.A."/>
            <person name="Houmiel K."/>
            <person name="Imperial J."/>
            <person name="Kennedy C."/>
            <person name="Larson T.J."/>
            <person name="Latreille P."/>
            <person name="Ligon L.S."/>
            <person name="Lu J."/>
            <person name="Maerk M."/>
            <person name="Miller N.M."/>
            <person name="Norton S."/>
            <person name="O'Carroll I.P."/>
            <person name="Paulsen I."/>
            <person name="Raulfs E.C."/>
            <person name="Roemer R."/>
            <person name="Rosser J."/>
            <person name="Segura D."/>
            <person name="Slater S."/>
            <person name="Stricklin S.L."/>
            <person name="Studholme D.J."/>
            <person name="Sun J."/>
            <person name="Viana C.J."/>
            <person name="Wallin E."/>
            <person name="Wang B."/>
            <person name="Wheeler C."/>
            <person name="Zhu H."/>
            <person name="Dean D.R."/>
            <person name="Dixon R."/>
            <person name="Wood D."/>
        </authorList>
    </citation>
    <scope>NUCLEOTIDE SEQUENCE [LARGE SCALE GENOMIC DNA]</scope>
    <source>
        <strain evidence="5">DJ / ATCC BAA-1303</strain>
    </source>
</reference>
<dbReference type="CDD" id="cd00060">
    <property type="entry name" value="FHA"/>
    <property type="match status" value="1"/>
</dbReference>
<dbReference type="SUPFAM" id="SSF49879">
    <property type="entry name" value="SMAD/FHA domain"/>
    <property type="match status" value="1"/>
</dbReference>
<dbReference type="KEGG" id="avn:Avin_26770"/>
<dbReference type="RefSeq" id="WP_012701243.1">
    <property type="nucleotide sequence ID" value="NC_012560.1"/>
</dbReference>
<feature type="domain" description="Type VI secretion system FHA" evidence="3">
    <location>
        <begin position="373"/>
        <end position="547"/>
    </location>
</feature>
<evidence type="ECO:0000259" key="2">
    <source>
        <dbReference type="Pfam" id="PF00498"/>
    </source>
</evidence>
<feature type="region of interest" description="Disordered" evidence="1">
    <location>
        <begin position="317"/>
        <end position="365"/>
    </location>
</feature>
<name>C1DJT3_AZOVD</name>
<dbReference type="eggNOG" id="COG1716">
    <property type="taxonomic scope" value="Bacteria"/>
</dbReference>
<dbReference type="STRING" id="322710.Avin_26770"/>
<feature type="domain" description="FHA" evidence="2">
    <location>
        <begin position="27"/>
        <end position="94"/>
    </location>
</feature>
<feature type="compositionally biased region" description="Low complexity" evidence="1">
    <location>
        <begin position="162"/>
        <end position="195"/>
    </location>
</feature>
<evidence type="ECO:0000313" key="5">
    <source>
        <dbReference type="Proteomes" id="UP000002424"/>
    </source>
</evidence>
<dbReference type="AlphaFoldDB" id="C1DJT3"/>
<dbReference type="Gene3D" id="2.60.200.20">
    <property type="match status" value="1"/>
</dbReference>
<dbReference type="NCBIfam" id="TIGR03354">
    <property type="entry name" value="VI_FHA"/>
    <property type="match status" value="1"/>
</dbReference>
<dbReference type="Proteomes" id="UP000002424">
    <property type="component" value="Chromosome"/>
</dbReference>
<evidence type="ECO:0000313" key="4">
    <source>
        <dbReference type="EMBL" id="ACO78852.1"/>
    </source>
</evidence>
<proteinExistence type="predicted"/>
<dbReference type="Pfam" id="PF20232">
    <property type="entry name" value="T6SS_FHA_C"/>
    <property type="match status" value="1"/>
</dbReference>
<dbReference type="InterPro" id="IPR000253">
    <property type="entry name" value="FHA_dom"/>
</dbReference>
<accession>C1DJT3</accession>
<feature type="region of interest" description="Disordered" evidence="1">
    <location>
        <begin position="125"/>
        <end position="204"/>
    </location>
</feature>
<dbReference type="InterPro" id="IPR017735">
    <property type="entry name" value="T6SS_FHA"/>
</dbReference>
<dbReference type="GeneID" id="88185818"/>
<dbReference type="InterPro" id="IPR046883">
    <property type="entry name" value="T6SS_FHA_C"/>
</dbReference>
<evidence type="ECO:0000256" key="1">
    <source>
        <dbReference type="SAM" id="MobiDB-lite"/>
    </source>
</evidence>
<protein>
    <submittedName>
        <fullName evidence="4">Uncharacterized protein</fullName>
    </submittedName>
</protein>